<comment type="caution">
    <text evidence="2">The sequence shown here is derived from an EMBL/GenBank/DDBJ whole genome shotgun (WGS) entry which is preliminary data.</text>
</comment>
<dbReference type="EMBL" id="JAVRFD010000004">
    <property type="protein sequence ID" value="MDT0543445.1"/>
    <property type="molecule type" value="Genomic_DNA"/>
</dbReference>
<sequence>MSVLDNLKAKAGVMKDKAAGFTRQHEEKIERGLDKAVKTVDTKTKGKYRDKLENSADKAKGALGRFSHGQEGGGKAKGDERPSA</sequence>
<proteinExistence type="predicted"/>
<reference evidence="2" key="1">
    <citation type="submission" date="2024-05" db="EMBL/GenBank/DDBJ databases">
        <title>30 novel species of actinomycetes from the DSMZ collection.</title>
        <authorList>
            <person name="Nouioui I."/>
        </authorList>
    </citation>
    <scope>NUCLEOTIDE SEQUENCE</scope>
    <source>
        <strain evidence="2">DSM 41529</strain>
    </source>
</reference>
<evidence type="ECO:0000313" key="3">
    <source>
        <dbReference type="Proteomes" id="UP001180754"/>
    </source>
</evidence>
<dbReference type="Pfam" id="PF14013">
    <property type="entry name" value="MT0933_antitox"/>
    <property type="match status" value="1"/>
</dbReference>
<organism evidence="2 3">
    <name type="scientific">Streptomyces lonegramiae</name>
    <dbReference type="NCBI Taxonomy" id="3075524"/>
    <lineage>
        <taxon>Bacteria</taxon>
        <taxon>Bacillati</taxon>
        <taxon>Actinomycetota</taxon>
        <taxon>Actinomycetes</taxon>
        <taxon>Kitasatosporales</taxon>
        <taxon>Streptomycetaceae</taxon>
        <taxon>Streptomyces</taxon>
    </lineage>
</organism>
<dbReference type="Proteomes" id="UP001180754">
    <property type="component" value="Unassembled WGS sequence"/>
</dbReference>
<feature type="region of interest" description="Disordered" evidence="1">
    <location>
        <begin position="42"/>
        <end position="84"/>
    </location>
</feature>
<protein>
    <submittedName>
        <fullName evidence="2">Antitoxin</fullName>
    </submittedName>
</protein>
<accession>A0ABU2XE89</accession>
<dbReference type="RefSeq" id="WP_311723810.1">
    <property type="nucleotide sequence ID" value="NZ_JAVRFD010000004.1"/>
</dbReference>
<keyword evidence="3" id="KW-1185">Reference proteome</keyword>
<evidence type="ECO:0000313" key="2">
    <source>
        <dbReference type="EMBL" id="MDT0543445.1"/>
    </source>
</evidence>
<name>A0ABU2XE89_9ACTN</name>
<gene>
    <name evidence="2" type="ORF">RND15_12035</name>
</gene>
<feature type="compositionally biased region" description="Basic and acidic residues" evidence="1">
    <location>
        <begin position="42"/>
        <end position="60"/>
    </location>
</feature>
<dbReference type="InterPro" id="IPR028037">
    <property type="entry name" value="Antitoxin_Rv0909/MT0933"/>
</dbReference>
<feature type="compositionally biased region" description="Basic and acidic residues" evidence="1">
    <location>
        <begin position="74"/>
        <end position="84"/>
    </location>
</feature>
<evidence type="ECO:0000256" key="1">
    <source>
        <dbReference type="SAM" id="MobiDB-lite"/>
    </source>
</evidence>